<accession>A0A6J6SKK8</accession>
<proteinExistence type="predicted"/>
<protein>
    <submittedName>
        <fullName evidence="2">Unannotated protein</fullName>
    </submittedName>
</protein>
<name>A0A6J6SKK8_9ZZZZ</name>
<dbReference type="Pfam" id="PF01381">
    <property type="entry name" value="HTH_3"/>
    <property type="match status" value="1"/>
</dbReference>
<dbReference type="AlphaFoldDB" id="A0A6J6SKK8"/>
<dbReference type="InterPro" id="IPR001387">
    <property type="entry name" value="Cro/C1-type_HTH"/>
</dbReference>
<dbReference type="SUPFAM" id="SSF47413">
    <property type="entry name" value="lambda repressor-like DNA-binding domains"/>
    <property type="match status" value="1"/>
</dbReference>
<dbReference type="PROSITE" id="PS50943">
    <property type="entry name" value="HTH_CROC1"/>
    <property type="match status" value="1"/>
</dbReference>
<gene>
    <name evidence="2" type="ORF">UFOPK2761_00824</name>
</gene>
<dbReference type="CDD" id="cd00093">
    <property type="entry name" value="HTH_XRE"/>
    <property type="match status" value="1"/>
</dbReference>
<sequence>MPRPYRAPKLHALGIGVARLRHQKGWSIDRLAEESGVGRRTIINLEGAIKTPRIDTLYVVALALDVRLAEFVDVL</sequence>
<dbReference type="GO" id="GO:0003677">
    <property type="term" value="F:DNA binding"/>
    <property type="evidence" value="ECO:0007669"/>
    <property type="project" value="InterPro"/>
</dbReference>
<dbReference type="InterPro" id="IPR010982">
    <property type="entry name" value="Lambda_DNA-bd_dom_sf"/>
</dbReference>
<evidence type="ECO:0000259" key="1">
    <source>
        <dbReference type="PROSITE" id="PS50943"/>
    </source>
</evidence>
<dbReference type="SMART" id="SM00530">
    <property type="entry name" value="HTH_XRE"/>
    <property type="match status" value="1"/>
</dbReference>
<evidence type="ECO:0000313" key="2">
    <source>
        <dbReference type="EMBL" id="CAB4735147.1"/>
    </source>
</evidence>
<dbReference type="EMBL" id="CAEZYQ010000005">
    <property type="protein sequence ID" value="CAB4735147.1"/>
    <property type="molecule type" value="Genomic_DNA"/>
</dbReference>
<reference evidence="2" key="1">
    <citation type="submission" date="2020-05" db="EMBL/GenBank/DDBJ databases">
        <authorList>
            <person name="Chiriac C."/>
            <person name="Salcher M."/>
            <person name="Ghai R."/>
            <person name="Kavagutti S V."/>
        </authorList>
    </citation>
    <scope>NUCLEOTIDE SEQUENCE</scope>
</reference>
<organism evidence="2">
    <name type="scientific">freshwater metagenome</name>
    <dbReference type="NCBI Taxonomy" id="449393"/>
    <lineage>
        <taxon>unclassified sequences</taxon>
        <taxon>metagenomes</taxon>
        <taxon>ecological metagenomes</taxon>
    </lineage>
</organism>
<dbReference type="Gene3D" id="1.10.260.40">
    <property type="entry name" value="lambda repressor-like DNA-binding domains"/>
    <property type="match status" value="1"/>
</dbReference>
<feature type="domain" description="HTH cro/C1-type" evidence="1">
    <location>
        <begin position="17"/>
        <end position="71"/>
    </location>
</feature>